<evidence type="ECO:0000313" key="4">
    <source>
        <dbReference type="EMBL" id="KMQ72825.1"/>
    </source>
</evidence>
<protein>
    <submittedName>
        <fullName evidence="4">Phage tail tape measure protein, TP901 family, core region</fullName>
    </submittedName>
</protein>
<dbReference type="NCBIfam" id="TIGR01760">
    <property type="entry name" value="tape_meas_TP901"/>
    <property type="match status" value="1"/>
</dbReference>
<name>A0A0J7LV95_9GAMM</name>
<organism evidence="4 5">
    <name type="scientific">Marinobacter subterrani</name>
    <dbReference type="NCBI Taxonomy" id="1658765"/>
    <lineage>
        <taxon>Bacteria</taxon>
        <taxon>Pseudomonadati</taxon>
        <taxon>Pseudomonadota</taxon>
        <taxon>Gammaproteobacteria</taxon>
        <taxon>Pseudomonadales</taxon>
        <taxon>Marinobacteraceae</taxon>
        <taxon>Marinobacter</taxon>
    </lineage>
</organism>
<gene>
    <name evidence="4" type="ORF">Msub_20019</name>
</gene>
<evidence type="ECO:0000256" key="1">
    <source>
        <dbReference type="ARBA" id="ARBA00022612"/>
    </source>
</evidence>
<dbReference type="InterPro" id="IPR010090">
    <property type="entry name" value="Phage_tape_meas"/>
</dbReference>
<dbReference type="OrthoDB" id="5462215at2"/>
<dbReference type="Pfam" id="PF10145">
    <property type="entry name" value="PhageMin_Tail"/>
    <property type="match status" value="1"/>
</dbReference>
<accession>A0A0J7LV95</accession>
<dbReference type="EMBL" id="LFBU01000002">
    <property type="protein sequence ID" value="KMQ72825.1"/>
    <property type="molecule type" value="Genomic_DNA"/>
</dbReference>
<evidence type="ECO:0000256" key="2">
    <source>
        <dbReference type="SAM" id="MobiDB-lite"/>
    </source>
</evidence>
<feature type="domain" description="Phage tail tape measure protein" evidence="3">
    <location>
        <begin position="105"/>
        <end position="306"/>
    </location>
</feature>
<evidence type="ECO:0000259" key="3">
    <source>
        <dbReference type="Pfam" id="PF10145"/>
    </source>
</evidence>
<reference evidence="4 5" key="1">
    <citation type="submission" date="2015-06" db="EMBL/GenBank/DDBJ databases">
        <title>Marinobacter subterrani, a genetically tractable neutrophilic iron-oxidizing strain isolated from the Soudan Iron Mine.</title>
        <authorList>
            <person name="Bonis B.M."/>
            <person name="Gralnick J.A."/>
        </authorList>
    </citation>
    <scope>NUCLEOTIDE SEQUENCE [LARGE SCALE GENOMIC DNA]</scope>
    <source>
        <strain evidence="4 5">JG233</strain>
    </source>
</reference>
<dbReference type="PATRIC" id="fig|1658765.3.peg.3284"/>
<keyword evidence="1" id="KW-1188">Viral release from host cell</keyword>
<dbReference type="PANTHER" id="PTHR37813:SF1">
    <property type="entry name" value="FELS-2 PROPHAGE PROTEIN"/>
    <property type="match status" value="1"/>
</dbReference>
<dbReference type="RefSeq" id="WP_048497168.1">
    <property type="nucleotide sequence ID" value="NZ_LFBU01000002.1"/>
</dbReference>
<dbReference type="AlphaFoldDB" id="A0A0J7LV95"/>
<feature type="region of interest" description="Disordered" evidence="2">
    <location>
        <begin position="568"/>
        <end position="597"/>
    </location>
</feature>
<comment type="caution">
    <text evidence="4">The sequence shown here is derived from an EMBL/GenBank/DDBJ whole genome shotgun (WGS) entry which is preliminary data.</text>
</comment>
<sequence>MSELRASVVMNLRGNLERNARRYEGSMRQLATNGSRQMSRLQRATSGLGRTLESLGGKYAAMLGGAAAGYAGIRVAVESAKLDKQLIQIRQTAGATVEQSRLLREELHRMSEETGQSLGSLLNGFNSLIQAGQTWDQALATIMAINPAMAVTGANAEVLASAVGVAGEAFKFDLSDPKTAVMLIDKMTAAGRAGNAELEDLSSIFARVGVNAKAAGLDFSDTLGLIEQLSMTERNPERLATFMDSTLRVFTNSKYMMNAQKATGVRFYNAEGDRRAAFDVLEDISSRYQEMGSELQKDRFVAKAFGDADLDTIKGMRTLLSEGAIASARAKTDVITSSAGTISKDLDEALSNSLDQVARLKNALSSAADEFAKPINEAVENAVKYLLDEQNLSGKEIIGGGLAVGGVGALLARSGGKLLQRAGGLGTGVAVGKALEEASGVQPVYVVNMPGGGFGGEPGARNRSGRAGRNGRRVNRVSNWRVARRAPSLRMLPAAGLGAVGAAGLAVGAAGAAGYGLGTLINDKLIDGTALGDKIGESVARVLAAFGNDEAQRALRTNESTVRIQIDQDGRVRSATPEKGTGGPDLDVDSGAWGMWP</sequence>
<evidence type="ECO:0000313" key="5">
    <source>
        <dbReference type="Proteomes" id="UP000036102"/>
    </source>
</evidence>
<dbReference type="Proteomes" id="UP000036102">
    <property type="component" value="Unassembled WGS sequence"/>
</dbReference>
<proteinExistence type="predicted"/>
<keyword evidence="5" id="KW-1185">Reference proteome</keyword>
<dbReference type="PANTHER" id="PTHR37813">
    <property type="entry name" value="FELS-2 PROPHAGE PROTEIN"/>
    <property type="match status" value="1"/>
</dbReference>
<dbReference type="STRING" id="1658765.Msub_20019"/>